<reference evidence="1 2" key="1">
    <citation type="journal article" date="2023" name="Life. Sci Alliance">
        <title>Evolutionary insights into 3D genome organization and epigenetic landscape of Vigna mungo.</title>
        <authorList>
            <person name="Junaid A."/>
            <person name="Singh B."/>
            <person name="Bhatia S."/>
        </authorList>
    </citation>
    <scope>NUCLEOTIDE SEQUENCE [LARGE SCALE GENOMIC DNA]</scope>
    <source>
        <strain evidence="1">Urdbean</strain>
    </source>
</reference>
<dbReference type="Proteomes" id="UP001374535">
    <property type="component" value="Chromosome 11"/>
</dbReference>
<evidence type="ECO:0000313" key="2">
    <source>
        <dbReference type="Proteomes" id="UP001374535"/>
    </source>
</evidence>
<sequence length="254" mass="28897">MSFFGPFEVVEKIGTIAYKLRLPHTDLNEFQQAYPHFNLEDKVVAKGNGIEETCGRRTFKKGYVETLKITQEERFIKGFPTTGLEDVVRHSETMVWFVRIHIVGGTNERPTSEKEKEERDHWKSNMIVVSNGVTKTLFAGGGIIPRCKCDEFVVSKMVRTPQNADRQFWGCRHYKIAQFEPSLVAYLVNNKVGLQEGCTLTFSSGVMKKRLTKEMARLSNTYLTYVHSSNFTLKESPATVITRPLSPDCSAQKS</sequence>
<dbReference type="EMBL" id="CP144690">
    <property type="protein sequence ID" value="WVY89170.1"/>
    <property type="molecule type" value="Genomic_DNA"/>
</dbReference>
<accession>A0AAQ3REV7</accession>
<protein>
    <submittedName>
        <fullName evidence="1">Uncharacterized protein</fullName>
    </submittedName>
</protein>
<gene>
    <name evidence="1" type="ORF">V8G54_034684</name>
</gene>
<keyword evidence="2" id="KW-1185">Reference proteome</keyword>
<organism evidence="1 2">
    <name type="scientific">Vigna mungo</name>
    <name type="common">Black gram</name>
    <name type="synonym">Phaseolus mungo</name>
    <dbReference type="NCBI Taxonomy" id="3915"/>
    <lineage>
        <taxon>Eukaryota</taxon>
        <taxon>Viridiplantae</taxon>
        <taxon>Streptophyta</taxon>
        <taxon>Embryophyta</taxon>
        <taxon>Tracheophyta</taxon>
        <taxon>Spermatophyta</taxon>
        <taxon>Magnoliopsida</taxon>
        <taxon>eudicotyledons</taxon>
        <taxon>Gunneridae</taxon>
        <taxon>Pentapetalae</taxon>
        <taxon>rosids</taxon>
        <taxon>fabids</taxon>
        <taxon>Fabales</taxon>
        <taxon>Fabaceae</taxon>
        <taxon>Papilionoideae</taxon>
        <taxon>50 kb inversion clade</taxon>
        <taxon>NPAAA clade</taxon>
        <taxon>indigoferoid/millettioid clade</taxon>
        <taxon>Phaseoleae</taxon>
        <taxon>Vigna</taxon>
    </lineage>
</organism>
<evidence type="ECO:0000313" key="1">
    <source>
        <dbReference type="EMBL" id="WVY89170.1"/>
    </source>
</evidence>
<proteinExistence type="predicted"/>
<dbReference type="AlphaFoldDB" id="A0AAQ3REV7"/>
<name>A0AAQ3REV7_VIGMU</name>